<name>A0A087DCT1_9BIFI</name>
<accession>A0A087DCT1</accession>
<dbReference type="OrthoDB" id="3240543at2"/>
<comment type="caution">
    <text evidence="2">The sequence shown here is derived from an EMBL/GenBank/DDBJ whole genome shotgun (WGS) entry which is preliminary data.</text>
</comment>
<evidence type="ECO:0000259" key="1">
    <source>
        <dbReference type="Pfam" id="PF06114"/>
    </source>
</evidence>
<dbReference type="Proteomes" id="UP000029066">
    <property type="component" value="Unassembled WGS sequence"/>
</dbReference>
<organism evidence="2 3">
    <name type="scientific">Bifidobacterium saguini DSM 23967</name>
    <dbReference type="NCBI Taxonomy" id="1437607"/>
    <lineage>
        <taxon>Bacteria</taxon>
        <taxon>Bacillati</taxon>
        <taxon>Actinomycetota</taxon>
        <taxon>Actinomycetes</taxon>
        <taxon>Bifidobacteriales</taxon>
        <taxon>Bifidobacteriaceae</taxon>
        <taxon>Bifidobacterium</taxon>
    </lineage>
</organism>
<proteinExistence type="predicted"/>
<evidence type="ECO:0000313" key="3">
    <source>
        <dbReference type="Proteomes" id="UP000029066"/>
    </source>
</evidence>
<dbReference type="AlphaFoldDB" id="A0A087DCT1"/>
<dbReference type="Pfam" id="PF06114">
    <property type="entry name" value="Peptidase_M78"/>
    <property type="match status" value="1"/>
</dbReference>
<protein>
    <submittedName>
        <fullName evidence="2">Putative Zn peptidase</fullName>
    </submittedName>
</protein>
<dbReference type="Gene3D" id="1.10.10.2910">
    <property type="match status" value="1"/>
</dbReference>
<sequence length="289" mass="33208">MLAATYRWVEEQVELMLNLATSTHPKTFLRDCLNDPFGIAQHWKRKVQVQLINRSAYSVAEKDEDSDISGLCMQPEQTVDGKYHLIVNQCGYLPRDYFTLLHELGHYLQRTDDELIIRRTIFNNIAMSKEAEEAACNLFASKALMPDELIAEIGDFHKASTATTLYTRSQASRPAVARRIAALLDNGWVTILDPTNSLKVRAFADDHREYGLPLELELRAVERFREQEQSKKRLEEYTFTDSYTAQEEHDTKIHQVNVSIAPSWSGRRNTFMYIIVNEGMKSDSSMHEG</sequence>
<dbReference type="RefSeq" id="WP_033889999.1">
    <property type="nucleotide sequence ID" value="NZ_JDUT01000005.1"/>
</dbReference>
<evidence type="ECO:0000313" key="2">
    <source>
        <dbReference type="EMBL" id="KFI93331.1"/>
    </source>
</evidence>
<dbReference type="InterPro" id="IPR010359">
    <property type="entry name" value="IrrE_HExxH"/>
</dbReference>
<dbReference type="STRING" id="1437607.BISA_1417"/>
<feature type="domain" description="IrrE N-terminal-like" evidence="1">
    <location>
        <begin position="63"/>
        <end position="180"/>
    </location>
</feature>
<dbReference type="EMBL" id="JGZN01000005">
    <property type="protein sequence ID" value="KFI93331.1"/>
    <property type="molecule type" value="Genomic_DNA"/>
</dbReference>
<gene>
    <name evidence="2" type="ORF">BISA_1417</name>
</gene>
<reference evidence="2 3" key="1">
    <citation type="submission" date="2014-03" db="EMBL/GenBank/DDBJ databases">
        <title>Genomics of Bifidobacteria.</title>
        <authorList>
            <person name="Ventura M."/>
            <person name="Milani C."/>
            <person name="Lugli G.A."/>
        </authorList>
    </citation>
    <scope>NUCLEOTIDE SEQUENCE [LARGE SCALE GENOMIC DNA]</scope>
    <source>
        <strain evidence="2 3">DSM 23967</strain>
    </source>
</reference>